<reference evidence="1" key="1">
    <citation type="submission" date="2018-01" db="EMBL/GenBank/DDBJ databases">
        <title>An insight into the sialome of Amazonian anophelines.</title>
        <authorList>
            <person name="Ribeiro J.M."/>
            <person name="Scarpassa V."/>
            <person name="Calvo E."/>
        </authorList>
    </citation>
    <scope>NUCLEOTIDE SEQUENCE</scope>
    <source>
        <tissue evidence="1">Salivary glands</tissue>
    </source>
</reference>
<organism evidence="1">
    <name type="scientific">Anopheles braziliensis</name>
    <dbReference type="NCBI Taxonomy" id="58242"/>
    <lineage>
        <taxon>Eukaryota</taxon>
        <taxon>Metazoa</taxon>
        <taxon>Ecdysozoa</taxon>
        <taxon>Arthropoda</taxon>
        <taxon>Hexapoda</taxon>
        <taxon>Insecta</taxon>
        <taxon>Pterygota</taxon>
        <taxon>Neoptera</taxon>
        <taxon>Endopterygota</taxon>
        <taxon>Diptera</taxon>
        <taxon>Nematocera</taxon>
        <taxon>Culicoidea</taxon>
        <taxon>Culicidae</taxon>
        <taxon>Anophelinae</taxon>
        <taxon>Anopheles</taxon>
    </lineage>
</organism>
<proteinExistence type="predicted"/>
<sequence>MKCWYLTLGIPPVFTTSLSLSFCLSISLSISRSFTSFVLNPVFRSLDHLETIPLPSHTTLQLQHQPSTNNQPFNATTSMLNGRSSALWAHNLNTNSTITPLEDQ</sequence>
<accession>A0A2M3ZM63</accession>
<dbReference type="EMBL" id="GGFM01008906">
    <property type="protein sequence ID" value="MBW29657.1"/>
    <property type="molecule type" value="Transcribed_RNA"/>
</dbReference>
<protein>
    <submittedName>
        <fullName evidence="1">Putative secreted peptide</fullName>
    </submittedName>
</protein>
<evidence type="ECO:0000313" key="1">
    <source>
        <dbReference type="EMBL" id="MBW29657.1"/>
    </source>
</evidence>
<dbReference type="AlphaFoldDB" id="A0A2M3ZM63"/>
<name>A0A2M3ZM63_9DIPT</name>